<evidence type="ECO:0000313" key="5">
    <source>
        <dbReference type="Proteomes" id="UP001162162"/>
    </source>
</evidence>
<name>A0AAV8XIP8_9CUCU</name>
<evidence type="ECO:0000259" key="3">
    <source>
        <dbReference type="Pfam" id="PF19278"/>
    </source>
</evidence>
<dbReference type="GO" id="GO:0005829">
    <property type="term" value="C:cytosol"/>
    <property type="evidence" value="ECO:0007669"/>
    <property type="project" value="TreeGrafter"/>
</dbReference>
<reference evidence="4" key="1">
    <citation type="journal article" date="2023" name="Insect Mol. Biol.">
        <title>Genome sequencing provides insights into the evolution of gene families encoding plant cell wall-degrading enzymes in longhorned beetles.</title>
        <authorList>
            <person name="Shin N.R."/>
            <person name="Okamura Y."/>
            <person name="Kirsch R."/>
            <person name="Pauchet Y."/>
        </authorList>
    </citation>
    <scope>NUCLEOTIDE SEQUENCE</scope>
    <source>
        <strain evidence="4">AMC_N1</strain>
    </source>
</reference>
<accession>A0AAV8XIP8</accession>
<comment type="caution">
    <text evidence="4">The sequence shown here is derived from an EMBL/GenBank/DDBJ whole genome shotgun (WGS) entry which is preliminary data.</text>
</comment>
<dbReference type="GO" id="GO:0017168">
    <property type="term" value="F:5-oxoprolinase (ATP-hydrolyzing) activity"/>
    <property type="evidence" value="ECO:0007669"/>
    <property type="project" value="TreeGrafter"/>
</dbReference>
<evidence type="ECO:0000259" key="2">
    <source>
        <dbReference type="Pfam" id="PF02538"/>
    </source>
</evidence>
<keyword evidence="5" id="KW-1185">Reference proteome</keyword>
<organism evidence="4 5">
    <name type="scientific">Aromia moschata</name>
    <dbReference type="NCBI Taxonomy" id="1265417"/>
    <lineage>
        <taxon>Eukaryota</taxon>
        <taxon>Metazoa</taxon>
        <taxon>Ecdysozoa</taxon>
        <taxon>Arthropoda</taxon>
        <taxon>Hexapoda</taxon>
        <taxon>Insecta</taxon>
        <taxon>Pterygota</taxon>
        <taxon>Neoptera</taxon>
        <taxon>Endopterygota</taxon>
        <taxon>Coleoptera</taxon>
        <taxon>Polyphaga</taxon>
        <taxon>Cucujiformia</taxon>
        <taxon>Chrysomeloidea</taxon>
        <taxon>Cerambycidae</taxon>
        <taxon>Cerambycinae</taxon>
        <taxon>Callichromatini</taxon>
        <taxon>Aromia</taxon>
    </lineage>
</organism>
<dbReference type="GO" id="GO:0006749">
    <property type="term" value="P:glutathione metabolic process"/>
    <property type="evidence" value="ECO:0007669"/>
    <property type="project" value="TreeGrafter"/>
</dbReference>
<evidence type="ECO:0000313" key="4">
    <source>
        <dbReference type="EMBL" id="KAJ8938505.1"/>
    </source>
</evidence>
<dbReference type="EMBL" id="JAPWTK010000553">
    <property type="protein sequence ID" value="KAJ8938505.1"/>
    <property type="molecule type" value="Genomic_DNA"/>
</dbReference>
<feature type="domain" description="Acetophenone carboxylase-like C-terminal" evidence="3">
    <location>
        <begin position="63"/>
        <end position="129"/>
    </location>
</feature>
<evidence type="ECO:0000256" key="1">
    <source>
        <dbReference type="SAM" id="MobiDB-lite"/>
    </source>
</evidence>
<dbReference type="InterPro" id="IPR049517">
    <property type="entry name" value="ACX-like_C"/>
</dbReference>
<proteinExistence type="predicted"/>
<dbReference type="InterPro" id="IPR003692">
    <property type="entry name" value="Hydantoinase_B"/>
</dbReference>
<gene>
    <name evidence="4" type="ORF">NQ318_005169</name>
</gene>
<sequence>MRYDGTDCALMCGPSKDSPGPPSRGDFLHTFVERYKSEFGFTIQKRDVIIDDIRVRGVGRSDLDTEALVAASDEPPKPVSTCRVFFERGYESTDVFLLAELKAGHQLRGPAIIMDQLSTILVEPDCTAFITDRGDVRITVGSGKIKEIGPELDSIQLSIFSHRFMSIAEQMGRILQRTSISTNIKERLDFSCALFGADGGLVSNAPPYPGAPGLYAGGRAVPDEGEGHVRGGRRHPHQPPGGRRFSPARFHGHHAGLLQVSTRSMSKAL</sequence>
<dbReference type="PANTHER" id="PTHR11365:SF2">
    <property type="entry name" value="5-OXOPROLINASE"/>
    <property type="match status" value="1"/>
</dbReference>
<feature type="domain" description="Hydantoinase B/oxoprolinase" evidence="2">
    <location>
        <begin position="153"/>
        <end position="210"/>
    </location>
</feature>
<dbReference type="Proteomes" id="UP001162162">
    <property type="component" value="Unassembled WGS sequence"/>
</dbReference>
<dbReference type="Pfam" id="PF02538">
    <property type="entry name" value="Hydantoinase_B"/>
    <property type="match status" value="1"/>
</dbReference>
<feature type="region of interest" description="Disordered" evidence="1">
    <location>
        <begin position="223"/>
        <end position="249"/>
    </location>
</feature>
<dbReference type="Pfam" id="PF19278">
    <property type="entry name" value="Hydant_A_C"/>
    <property type="match status" value="1"/>
</dbReference>
<dbReference type="PANTHER" id="PTHR11365">
    <property type="entry name" value="5-OXOPROLINASE RELATED"/>
    <property type="match status" value="1"/>
</dbReference>
<dbReference type="InterPro" id="IPR045079">
    <property type="entry name" value="Oxoprolinase-like"/>
</dbReference>
<dbReference type="AlphaFoldDB" id="A0AAV8XIP8"/>
<protein>
    <submittedName>
        <fullName evidence="4">Uncharacterized protein</fullName>
    </submittedName>
</protein>